<gene>
    <name evidence="2" type="ORF">TRIVIDRAFT_191200</name>
</gene>
<dbReference type="InParanoid" id="G9MTQ2"/>
<dbReference type="OMA" id="ISHSDAC"/>
<dbReference type="GeneID" id="25789514"/>
<name>G9MTQ2_HYPVG</name>
<proteinExistence type="predicted"/>
<dbReference type="AlphaFoldDB" id="G9MTQ2"/>
<protein>
    <recommendedName>
        <fullName evidence="1">DUF7924 domain-containing protein</fullName>
    </recommendedName>
</protein>
<organism evidence="2 3">
    <name type="scientific">Hypocrea virens (strain Gv29-8 / FGSC 10586)</name>
    <name type="common">Gliocladium virens</name>
    <name type="synonym">Trichoderma virens</name>
    <dbReference type="NCBI Taxonomy" id="413071"/>
    <lineage>
        <taxon>Eukaryota</taxon>
        <taxon>Fungi</taxon>
        <taxon>Dikarya</taxon>
        <taxon>Ascomycota</taxon>
        <taxon>Pezizomycotina</taxon>
        <taxon>Sordariomycetes</taxon>
        <taxon>Hypocreomycetidae</taxon>
        <taxon>Hypocreales</taxon>
        <taxon>Hypocreaceae</taxon>
        <taxon>Trichoderma</taxon>
    </lineage>
</organism>
<evidence type="ECO:0000313" key="2">
    <source>
        <dbReference type="EMBL" id="EHK22402.1"/>
    </source>
</evidence>
<dbReference type="PANTHER" id="PTHR42470:SF2">
    <property type="match status" value="1"/>
</dbReference>
<dbReference type="HOGENOM" id="CLU_025457_1_1_1"/>
<dbReference type="eggNOG" id="ENOG502SK65">
    <property type="taxonomic scope" value="Eukaryota"/>
</dbReference>
<dbReference type="VEuPathDB" id="FungiDB:TRIVIDRAFT_191200"/>
<dbReference type="RefSeq" id="XP_013956625.1">
    <property type="nucleotide sequence ID" value="XM_014101150.1"/>
</dbReference>
<reference evidence="2 3" key="1">
    <citation type="journal article" date="2011" name="Genome Biol.">
        <title>Comparative genome sequence analysis underscores mycoparasitism as the ancestral life style of Trichoderma.</title>
        <authorList>
            <person name="Kubicek C.P."/>
            <person name="Herrera-Estrella A."/>
            <person name="Seidl-Seiboth V."/>
            <person name="Martinez D.A."/>
            <person name="Druzhinina I.S."/>
            <person name="Thon M."/>
            <person name="Zeilinger S."/>
            <person name="Casas-Flores S."/>
            <person name="Horwitz B.A."/>
            <person name="Mukherjee P.K."/>
            <person name="Mukherjee M."/>
            <person name="Kredics L."/>
            <person name="Alcaraz L.D."/>
            <person name="Aerts A."/>
            <person name="Antal Z."/>
            <person name="Atanasova L."/>
            <person name="Cervantes-Badillo M.G."/>
            <person name="Challacombe J."/>
            <person name="Chertkov O."/>
            <person name="McCluskey K."/>
            <person name="Coulpier F."/>
            <person name="Deshpande N."/>
            <person name="von Doehren H."/>
            <person name="Ebbole D.J."/>
            <person name="Esquivel-Naranjo E.U."/>
            <person name="Fekete E."/>
            <person name="Flipphi M."/>
            <person name="Glaser F."/>
            <person name="Gomez-Rodriguez E.Y."/>
            <person name="Gruber S."/>
            <person name="Han C."/>
            <person name="Henrissat B."/>
            <person name="Hermosa R."/>
            <person name="Hernandez-Onate M."/>
            <person name="Karaffa L."/>
            <person name="Kosti I."/>
            <person name="Le Crom S."/>
            <person name="Lindquist E."/>
            <person name="Lucas S."/>
            <person name="Luebeck M."/>
            <person name="Luebeck P.S."/>
            <person name="Margeot A."/>
            <person name="Metz B."/>
            <person name="Misra M."/>
            <person name="Nevalainen H."/>
            <person name="Omann M."/>
            <person name="Packer N."/>
            <person name="Perrone G."/>
            <person name="Uresti-Rivera E.E."/>
            <person name="Salamov A."/>
            <person name="Schmoll M."/>
            <person name="Seiboth B."/>
            <person name="Shapiro H."/>
            <person name="Sukno S."/>
            <person name="Tamayo-Ramos J.A."/>
            <person name="Tisch D."/>
            <person name="Wiest A."/>
            <person name="Wilkinson H.H."/>
            <person name="Zhang M."/>
            <person name="Coutinho P.M."/>
            <person name="Kenerley C.M."/>
            <person name="Monte E."/>
            <person name="Baker S.E."/>
            <person name="Grigoriev I.V."/>
        </authorList>
    </citation>
    <scope>NUCLEOTIDE SEQUENCE [LARGE SCALE GENOMIC DNA]</scope>
    <source>
        <strain evidence="3">Gv29-8 / FGSC 10586</strain>
    </source>
</reference>
<dbReference type="Proteomes" id="UP000007115">
    <property type="component" value="Unassembled WGS sequence"/>
</dbReference>
<evidence type="ECO:0000313" key="3">
    <source>
        <dbReference type="Proteomes" id="UP000007115"/>
    </source>
</evidence>
<comment type="caution">
    <text evidence="2">The sequence shown here is derived from an EMBL/GenBank/DDBJ whole genome shotgun (WGS) entry which is preliminary data.</text>
</comment>
<keyword evidence="3" id="KW-1185">Reference proteome</keyword>
<dbReference type="OrthoDB" id="5132737at2759"/>
<sequence length="161" mass="18741">MATYYMYFPFLTCEVKCETTALDVADRQNAHSMTFAVRGVTELFRALKRESEVHRQILAYSFSHDHQSVRIYGHYPVIDGDDTKYSRHPIRVFDFTDLDGREKWASYQFAKNVYDLWMPSHFKKICSAIDQLPDELDLDGPPFLATGLSKSLKILIYPVFL</sequence>
<dbReference type="PANTHER" id="PTHR42470">
    <property type="entry name" value="VAST DOMAIN-CONTAINING PROTEIN"/>
    <property type="match status" value="1"/>
</dbReference>
<dbReference type="STRING" id="413071.G9MTQ2"/>
<feature type="domain" description="DUF7924" evidence="1">
    <location>
        <begin position="1"/>
        <end position="129"/>
    </location>
</feature>
<dbReference type="EMBL" id="ABDF02000006">
    <property type="protein sequence ID" value="EHK22402.1"/>
    <property type="molecule type" value="Genomic_DNA"/>
</dbReference>
<accession>G9MTQ2</accession>
<dbReference type="Pfam" id="PF25545">
    <property type="entry name" value="DUF7924"/>
    <property type="match status" value="1"/>
</dbReference>
<dbReference type="InterPro" id="IPR057684">
    <property type="entry name" value="DUF7924"/>
</dbReference>
<evidence type="ECO:0000259" key="1">
    <source>
        <dbReference type="Pfam" id="PF25545"/>
    </source>
</evidence>